<dbReference type="GO" id="GO:0019171">
    <property type="term" value="F:(3R)-hydroxyacyl-[acyl-carrier-protein] dehydratase activity"/>
    <property type="evidence" value="ECO:0007669"/>
    <property type="project" value="TreeGrafter"/>
</dbReference>
<comment type="caution">
    <text evidence="2">The sequence shown here is derived from an EMBL/GenBank/DDBJ whole genome shotgun (WGS) entry which is preliminary data.</text>
</comment>
<dbReference type="InterPro" id="IPR039569">
    <property type="entry name" value="FAS1-like_DH_region"/>
</dbReference>
<dbReference type="InterPro" id="IPR029069">
    <property type="entry name" value="HotDog_dom_sf"/>
</dbReference>
<reference evidence="2 3" key="1">
    <citation type="submission" date="2018-12" db="EMBL/GenBank/DDBJ databases">
        <authorList>
            <person name="Kim S.-J."/>
            <person name="Jung G.-Y."/>
        </authorList>
    </citation>
    <scope>NUCLEOTIDE SEQUENCE [LARGE SCALE GENOMIC DNA]</scope>
    <source>
        <strain evidence="2 3">03SU3-P</strain>
    </source>
</reference>
<proteinExistence type="predicted"/>
<protein>
    <recommendedName>
        <fullName evidence="1">FAS1-like dehydratase domain-containing protein</fullName>
    </recommendedName>
</protein>
<evidence type="ECO:0000313" key="3">
    <source>
        <dbReference type="Proteomes" id="UP000268553"/>
    </source>
</evidence>
<evidence type="ECO:0000313" key="2">
    <source>
        <dbReference type="EMBL" id="RRQ51961.1"/>
    </source>
</evidence>
<dbReference type="PANTHER" id="PTHR28152:SF1">
    <property type="entry name" value="HYDROXYACYL-THIOESTER DEHYDRATASE TYPE 2, MITOCHONDRIAL"/>
    <property type="match status" value="1"/>
</dbReference>
<keyword evidence="3" id="KW-1185">Reference proteome</keyword>
<dbReference type="EMBL" id="RWJI01000001">
    <property type="protein sequence ID" value="RRQ51961.1"/>
    <property type="molecule type" value="Genomic_DNA"/>
</dbReference>
<sequence>MSEWGAWIGREEVRTDRIDHGLVARWLATFDRAASGDGTVPQGLHWCLCVPDAAMAELGPDGHPARDDSPKSFLPPVLLPRRMWASSKVDFFTPLQLGEAVTRTSRIESITEKSGGSGPLVFVDVAHETIGEAGVAVRELQSIVYRAAAAAGAALSPPENTMGSFDAEGWSNHRMLVPTEPLLFRFSALTFNSHRIHYDVPYAQGEERYRGLVVHGPLTATLLLDLAQQEFGDNALTHFSYRGLSPAICGEALHLVMRGSGTEIEMAAFAADGRQVTAATAQRKQ</sequence>
<feature type="domain" description="FAS1-like dehydratase" evidence="1">
    <location>
        <begin position="73"/>
        <end position="139"/>
    </location>
</feature>
<accession>A0A426RSR3</accession>
<gene>
    <name evidence="2" type="ORF">D7D48_03535</name>
</gene>
<dbReference type="OrthoDB" id="7183822at2"/>
<dbReference type="PANTHER" id="PTHR28152">
    <property type="entry name" value="HYDROXYACYL-THIOESTER DEHYDRATASE TYPE 2, MITOCHONDRIAL"/>
    <property type="match status" value="1"/>
</dbReference>
<name>A0A426RSR3_9SPHN</name>
<evidence type="ECO:0000259" key="1">
    <source>
        <dbReference type="Pfam" id="PF13452"/>
    </source>
</evidence>
<dbReference type="Pfam" id="PF13452">
    <property type="entry name" value="FAS1_DH_region"/>
    <property type="match status" value="1"/>
</dbReference>
<dbReference type="SUPFAM" id="SSF54637">
    <property type="entry name" value="Thioesterase/thiol ester dehydrase-isomerase"/>
    <property type="match status" value="2"/>
</dbReference>
<dbReference type="Proteomes" id="UP000268553">
    <property type="component" value="Unassembled WGS sequence"/>
</dbReference>
<dbReference type="InterPro" id="IPR052741">
    <property type="entry name" value="Mitochondrial_HTD2"/>
</dbReference>
<dbReference type="AlphaFoldDB" id="A0A426RSR3"/>
<organism evidence="2 3">
    <name type="scientific">Sphingorhabdus wooponensis</name>
    <dbReference type="NCBI Taxonomy" id="940136"/>
    <lineage>
        <taxon>Bacteria</taxon>
        <taxon>Pseudomonadati</taxon>
        <taxon>Pseudomonadota</taxon>
        <taxon>Alphaproteobacteria</taxon>
        <taxon>Sphingomonadales</taxon>
        <taxon>Sphingomonadaceae</taxon>
        <taxon>Sphingorhabdus</taxon>
    </lineage>
</organism>
<dbReference type="RefSeq" id="WP_125229977.1">
    <property type="nucleotide sequence ID" value="NZ_RWJI01000001.1"/>
</dbReference>
<dbReference type="Gene3D" id="3.10.129.10">
    <property type="entry name" value="Hotdog Thioesterase"/>
    <property type="match status" value="2"/>
</dbReference>